<dbReference type="GO" id="GO:0005634">
    <property type="term" value="C:nucleus"/>
    <property type="evidence" value="ECO:0007669"/>
    <property type="project" value="InterPro"/>
</dbReference>
<protein>
    <submittedName>
        <fullName evidence="5">Uncharacterized protein</fullName>
    </submittedName>
</protein>
<keyword evidence="6" id="KW-1185">Reference proteome</keyword>
<evidence type="ECO:0000256" key="3">
    <source>
        <dbReference type="RuleBase" id="RU003876"/>
    </source>
</evidence>
<sequence length="253" mass="29499">MMTSPTTPPPEKPSSLTYGAPRSPSISKIWADIIKEEDIFIEERNEWVAYHRDLYPNKNEFFVERCSWETKFNEDHLQPLYKMRCDVAKGISDFWHTAMIANKMLQHDKEALYLLNDIKSRRTSNLKGFELKFTFDTPNPYFKNNFLTKTYELAGDNESISLKAIGKEIDWCPSKNLSQTVTGKSRESFFNFFDTVTYHNRLSFDEEADELKGKIPMDYVIGTIFRDKIIPHAISWYKFSEEDDSDGSDGSDM</sequence>
<keyword evidence="2" id="KW-0143">Chaperone</keyword>
<accession>A0AAW1YFG7</accession>
<dbReference type="GO" id="GO:0042393">
    <property type="term" value="F:histone binding"/>
    <property type="evidence" value="ECO:0007669"/>
    <property type="project" value="UniProtKB-ARBA"/>
</dbReference>
<dbReference type="EMBL" id="JBEDUW010000001">
    <property type="protein sequence ID" value="KAK9947493.1"/>
    <property type="molecule type" value="Genomic_DNA"/>
</dbReference>
<gene>
    <name evidence="5" type="ORF">M0R45_003116</name>
</gene>
<evidence type="ECO:0000256" key="2">
    <source>
        <dbReference type="ARBA" id="ARBA00023186"/>
    </source>
</evidence>
<feature type="compositionally biased region" description="Pro residues" evidence="4">
    <location>
        <begin position="1"/>
        <end position="12"/>
    </location>
</feature>
<evidence type="ECO:0000256" key="4">
    <source>
        <dbReference type="SAM" id="MobiDB-lite"/>
    </source>
</evidence>
<dbReference type="InterPro" id="IPR002164">
    <property type="entry name" value="NAP_family"/>
</dbReference>
<dbReference type="Gene3D" id="3.30.1120.90">
    <property type="entry name" value="Nucleosome assembly protein"/>
    <property type="match status" value="1"/>
</dbReference>
<evidence type="ECO:0000313" key="5">
    <source>
        <dbReference type="EMBL" id="KAK9947493.1"/>
    </source>
</evidence>
<proteinExistence type="inferred from homology"/>
<evidence type="ECO:0000313" key="6">
    <source>
        <dbReference type="Proteomes" id="UP001457282"/>
    </source>
</evidence>
<comment type="similarity">
    <text evidence="1 3">Belongs to the nucleosome assembly protein (NAP) family.</text>
</comment>
<feature type="region of interest" description="Disordered" evidence="4">
    <location>
        <begin position="1"/>
        <end position="20"/>
    </location>
</feature>
<name>A0AAW1YFG7_RUBAR</name>
<reference evidence="5 6" key="1">
    <citation type="journal article" date="2023" name="G3 (Bethesda)">
        <title>A chromosome-length genome assembly and annotation of blackberry (Rubus argutus, cv. 'Hillquist').</title>
        <authorList>
            <person name="Bruna T."/>
            <person name="Aryal R."/>
            <person name="Dudchenko O."/>
            <person name="Sargent D.J."/>
            <person name="Mead D."/>
            <person name="Buti M."/>
            <person name="Cavallini A."/>
            <person name="Hytonen T."/>
            <person name="Andres J."/>
            <person name="Pham M."/>
            <person name="Weisz D."/>
            <person name="Mascagni F."/>
            <person name="Usai G."/>
            <person name="Natali L."/>
            <person name="Bassil N."/>
            <person name="Fernandez G.E."/>
            <person name="Lomsadze A."/>
            <person name="Armour M."/>
            <person name="Olukolu B."/>
            <person name="Poorten T."/>
            <person name="Britton C."/>
            <person name="Davik J."/>
            <person name="Ashrafi H."/>
            <person name="Aiden E.L."/>
            <person name="Borodovsky M."/>
            <person name="Worthington M."/>
        </authorList>
    </citation>
    <scope>NUCLEOTIDE SEQUENCE [LARGE SCALE GENOMIC DNA]</scope>
    <source>
        <strain evidence="5">PI 553951</strain>
    </source>
</reference>
<dbReference type="AlphaFoldDB" id="A0AAW1YFG7"/>
<evidence type="ECO:0000256" key="1">
    <source>
        <dbReference type="ARBA" id="ARBA00009947"/>
    </source>
</evidence>
<comment type="caution">
    <text evidence="5">The sequence shown here is derived from an EMBL/GenBank/DDBJ whole genome shotgun (WGS) entry which is preliminary data.</text>
</comment>
<dbReference type="Pfam" id="PF00956">
    <property type="entry name" value="NAP"/>
    <property type="match status" value="1"/>
</dbReference>
<organism evidence="5 6">
    <name type="scientific">Rubus argutus</name>
    <name type="common">Southern blackberry</name>
    <dbReference type="NCBI Taxonomy" id="59490"/>
    <lineage>
        <taxon>Eukaryota</taxon>
        <taxon>Viridiplantae</taxon>
        <taxon>Streptophyta</taxon>
        <taxon>Embryophyta</taxon>
        <taxon>Tracheophyta</taxon>
        <taxon>Spermatophyta</taxon>
        <taxon>Magnoliopsida</taxon>
        <taxon>eudicotyledons</taxon>
        <taxon>Gunneridae</taxon>
        <taxon>Pentapetalae</taxon>
        <taxon>rosids</taxon>
        <taxon>fabids</taxon>
        <taxon>Rosales</taxon>
        <taxon>Rosaceae</taxon>
        <taxon>Rosoideae</taxon>
        <taxon>Rosoideae incertae sedis</taxon>
        <taxon>Rubus</taxon>
    </lineage>
</organism>
<dbReference type="SUPFAM" id="SSF143113">
    <property type="entry name" value="NAP-like"/>
    <property type="match status" value="1"/>
</dbReference>
<dbReference type="Proteomes" id="UP001457282">
    <property type="component" value="Unassembled WGS sequence"/>
</dbReference>
<dbReference type="PANTHER" id="PTHR11875">
    <property type="entry name" value="TESTIS-SPECIFIC Y-ENCODED PROTEIN"/>
    <property type="match status" value="1"/>
</dbReference>
<dbReference type="GO" id="GO:0006334">
    <property type="term" value="P:nucleosome assembly"/>
    <property type="evidence" value="ECO:0007669"/>
    <property type="project" value="InterPro"/>
</dbReference>
<dbReference type="InterPro" id="IPR037231">
    <property type="entry name" value="NAP-like_sf"/>
</dbReference>
<dbReference type="GO" id="GO:0000724">
    <property type="term" value="P:double-strand break repair via homologous recombination"/>
    <property type="evidence" value="ECO:0007669"/>
    <property type="project" value="UniProtKB-ARBA"/>
</dbReference>